<gene>
    <name evidence="3" type="ORF">CJ030_MR2G006065</name>
</gene>
<dbReference type="Proteomes" id="UP000516437">
    <property type="component" value="Chromosome 2"/>
</dbReference>
<dbReference type="AlphaFoldDB" id="A0A6A1WJW8"/>
<dbReference type="OrthoDB" id="2019255at2759"/>
<dbReference type="PANTHER" id="PTHR34121">
    <property type="entry name" value="MYOSIN-11"/>
    <property type="match status" value="1"/>
</dbReference>
<feature type="region of interest" description="Disordered" evidence="2">
    <location>
        <begin position="82"/>
        <end position="107"/>
    </location>
</feature>
<organism evidence="3 4">
    <name type="scientific">Morella rubra</name>
    <name type="common">Chinese bayberry</name>
    <dbReference type="NCBI Taxonomy" id="262757"/>
    <lineage>
        <taxon>Eukaryota</taxon>
        <taxon>Viridiplantae</taxon>
        <taxon>Streptophyta</taxon>
        <taxon>Embryophyta</taxon>
        <taxon>Tracheophyta</taxon>
        <taxon>Spermatophyta</taxon>
        <taxon>Magnoliopsida</taxon>
        <taxon>eudicotyledons</taxon>
        <taxon>Gunneridae</taxon>
        <taxon>Pentapetalae</taxon>
        <taxon>rosids</taxon>
        <taxon>fabids</taxon>
        <taxon>Fagales</taxon>
        <taxon>Myricaceae</taxon>
        <taxon>Morella</taxon>
    </lineage>
</organism>
<name>A0A6A1WJW8_9ROSI</name>
<evidence type="ECO:0000256" key="1">
    <source>
        <dbReference type="SAM" id="Coils"/>
    </source>
</evidence>
<feature type="coiled-coil region" evidence="1">
    <location>
        <begin position="279"/>
        <end position="313"/>
    </location>
</feature>
<dbReference type="EMBL" id="RXIC02000020">
    <property type="protein sequence ID" value="KAB1223988.1"/>
    <property type="molecule type" value="Genomic_DNA"/>
</dbReference>
<keyword evidence="1" id="KW-0175">Coiled coil</keyword>
<comment type="caution">
    <text evidence="3">The sequence shown here is derived from an EMBL/GenBank/DDBJ whole genome shotgun (WGS) entry which is preliminary data.</text>
</comment>
<sequence>MSWIRNAVSRAVEAGAKNSLARSVRDYAEFIQDRIGPPNLRRFKQAVKRLEEVAVSCRGLERVQLLRRWLVALKEVERLSSDSKGKHEKSPIELLASDESKDSPTKPTSVYYVDPETDGGLGSFRNVFLHSQALEGITLSMILEAPNKEEVSLLLKIYGLSLTGGKEVHNAVMSSVQDLAKVFSSYQDEVLVDVITEDLWLNALQEAIAEIRLCLKMEALLLQKKSLSHGDSPELHAEKVDKLKILSESLVNSSSKAETRILDHRSQKEEALNFRVAKANEVMQLEKELVVEIEELEKQRDELEAVLKRVNNSLTVTRVRLLNAREERENFDEASNEILAQLKMKEDDLLRSISSYRVESKVVTTWIHFLEDTWVLQTRYTEQWEMHVKKLVETLNSSQRSDVSQSVDDESPKVKIPRKRLEEKYLDMEAKFVSTLSVVDTMKKQFFIRNEGIFRKDDDKIKELFDSLEKIREEFESIERPILEIETPTRQLETPPRNGPHRSPFVTSKLNTESLQDIQAEASINIVHASDTRAELTNVKPEFGNADEDDLAGEIVDWEFDAREDHPKLSS</sequence>
<feature type="compositionally biased region" description="Basic and acidic residues" evidence="2">
    <location>
        <begin position="82"/>
        <end position="91"/>
    </location>
</feature>
<protein>
    <submittedName>
        <fullName evidence="3">Uncharacterized protein</fullName>
    </submittedName>
</protein>
<reference evidence="3 4" key="1">
    <citation type="journal article" date="2019" name="Plant Biotechnol. J.">
        <title>The red bayberry genome and genetic basis of sex determination.</title>
        <authorList>
            <person name="Jia H.M."/>
            <person name="Jia H.J."/>
            <person name="Cai Q.L."/>
            <person name="Wang Y."/>
            <person name="Zhao H.B."/>
            <person name="Yang W.F."/>
            <person name="Wang G.Y."/>
            <person name="Li Y.H."/>
            <person name="Zhan D.L."/>
            <person name="Shen Y.T."/>
            <person name="Niu Q.F."/>
            <person name="Chang L."/>
            <person name="Qiu J."/>
            <person name="Zhao L."/>
            <person name="Xie H.B."/>
            <person name="Fu W.Y."/>
            <person name="Jin J."/>
            <person name="Li X.W."/>
            <person name="Jiao Y."/>
            <person name="Zhou C.C."/>
            <person name="Tu T."/>
            <person name="Chai C.Y."/>
            <person name="Gao J.L."/>
            <person name="Fan L.J."/>
            <person name="van de Weg E."/>
            <person name="Wang J.Y."/>
            <person name="Gao Z.S."/>
        </authorList>
    </citation>
    <scope>NUCLEOTIDE SEQUENCE [LARGE SCALE GENOMIC DNA]</scope>
    <source>
        <tissue evidence="3">Leaves</tissue>
    </source>
</reference>
<evidence type="ECO:0000313" key="3">
    <source>
        <dbReference type="EMBL" id="KAB1223988.1"/>
    </source>
</evidence>
<keyword evidence="4" id="KW-1185">Reference proteome</keyword>
<evidence type="ECO:0000256" key="2">
    <source>
        <dbReference type="SAM" id="MobiDB-lite"/>
    </source>
</evidence>
<proteinExistence type="predicted"/>
<dbReference type="PANTHER" id="PTHR34121:SF5">
    <property type="entry name" value="CENTROSOMAL PROTEIN OF 135 KDA-LIKE PROTEIN"/>
    <property type="match status" value="1"/>
</dbReference>
<accession>A0A6A1WJW8</accession>
<evidence type="ECO:0000313" key="4">
    <source>
        <dbReference type="Proteomes" id="UP000516437"/>
    </source>
</evidence>